<proteinExistence type="predicted"/>
<evidence type="ECO:0000313" key="2">
    <source>
        <dbReference type="EMBL" id="RGB93886.1"/>
    </source>
</evidence>
<accession>A0A3E2UCD5</accession>
<comment type="caution">
    <text evidence="2">The sequence shown here is derived from an EMBL/GenBank/DDBJ whole genome shotgun (WGS) entry which is preliminary data.</text>
</comment>
<protein>
    <recommendedName>
        <fullName evidence="4">Tat pathway signal sequence</fullName>
    </recommendedName>
</protein>
<dbReference type="PROSITE" id="PS51318">
    <property type="entry name" value="TAT"/>
    <property type="match status" value="1"/>
</dbReference>
<dbReference type="AlphaFoldDB" id="A0A3E2UCD5"/>
<reference evidence="2 3" key="1">
    <citation type="submission" date="2018-08" db="EMBL/GenBank/DDBJ databases">
        <title>A genome reference for cultivated species of the human gut microbiota.</title>
        <authorList>
            <person name="Zou Y."/>
            <person name="Xue W."/>
            <person name="Luo G."/>
        </authorList>
    </citation>
    <scope>NUCLEOTIDE SEQUENCE [LARGE SCALE GENOMIC DNA]</scope>
    <source>
        <strain evidence="2 3">AF32-8AC</strain>
    </source>
</reference>
<dbReference type="EMBL" id="QVER01000001">
    <property type="protein sequence ID" value="RGB93886.1"/>
    <property type="molecule type" value="Genomic_DNA"/>
</dbReference>
<evidence type="ECO:0000313" key="3">
    <source>
        <dbReference type="Proteomes" id="UP000260991"/>
    </source>
</evidence>
<name>A0A3E2UCD5_9FIRM</name>
<sequence>MLSNMNRRKFLKLTGTVVLATSVAGALGGCSGGGSSAPTPPSPEEERIAQIILDSINAARKEVGLDGTVQEVDKISQLSAQRALEMMNGKKHDELSPVPQEFKDGGKGYKYGGRENWTVTGLPRDHFTKNQLTEYFRNNFQTELNTPGKTTIREDVYVGISVQEQGDYVWYDIIFAHEG</sequence>
<dbReference type="RefSeq" id="WP_158402163.1">
    <property type="nucleotide sequence ID" value="NZ_CP065376.1"/>
</dbReference>
<evidence type="ECO:0008006" key="4">
    <source>
        <dbReference type="Google" id="ProtNLM"/>
    </source>
</evidence>
<dbReference type="Proteomes" id="UP000260991">
    <property type="component" value="Unassembled WGS sequence"/>
</dbReference>
<evidence type="ECO:0000256" key="1">
    <source>
        <dbReference type="SAM" id="SignalP"/>
    </source>
</evidence>
<feature type="chain" id="PRO_5017622535" description="Tat pathway signal sequence" evidence="1">
    <location>
        <begin position="27"/>
        <end position="179"/>
    </location>
</feature>
<keyword evidence="1" id="KW-0732">Signal</keyword>
<organism evidence="2 3">
    <name type="scientific">Faecalibacterium prausnitzii</name>
    <dbReference type="NCBI Taxonomy" id="853"/>
    <lineage>
        <taxon>Bacteria</taxon>
        <taxon>Bacillati</taxon>
        <taxon>Bacillota</taxon>
        <taxon>Clostridia</taxon>
        <taxon>Eubacteriales</taxon>
        <taxon>Oscillospiraceae</taxon>
        <taxon>Faecalibacterium</taxon>
    </lineage>
</organism>
<dbReference type="PROSITE" id="PS51257">
    <property type="entry name" value="PROKAR_LIPOPROTEIN"/>
    <property type="match status" value="1"/>
</dbReference>
<dbReference type="InterPro" id="IPR006311">
    <property type="entry name" value="TAT_signal"/>
</dbReference>
<feature type="signal peptide" evidence="1">
    <location>
        <begin position="1"/>
        <end position="26"/>
    </location>
</feature>
<gene>
    <name evidence="2" type="ORF">DWZ46_01420</name>
</gene>